<reference evidence="5" key="1">
    <citation type="submission" date="2023-07" db="EMBL/GenBank/DDBJ databases">
        <title>30 novel species of actinomycetes from the DSMZ collection.</title>
        <authorList>
            <person name="Nouioui I."/>
        </authorList>
    </citation>
    <scope>NUCLEOTIDE SEQUENCE [LARGE SCALE GENOMIC DNA]</scope>
    <source>
        <strain evidence="5">DSM 41982</strain>
    </source>
</reference>
<dbReference type="EMBL" id="JAVRER010000092">
    <property type="protein sequence ID" value="MDT0419614.1"/>
    <property type="molecule type" value="Genomic_DNA"/>
</dbReference>
<accession>A0ABD5EDZ8</accession>
<dbReference type="InterPro" id="IPR025326">
    <property type="entry name" value="DUF4232"/>
</dbReference>
<dbReference type="RefSeq" id="WP_093854746.1">
    <property type="nucleotide sequence ID" value="NZ_JAVRER010000092.1"/>
</dbReference>
<evidence type="ECO:0000259" key="3">
    <source>
        <dbReference type="Pfam" id="PF14016"/>
    </source>
</evidence>
<dbReference type="Proteomes" id="UP001183607">
    <property type="component" value="Unassembled WGS sequence"/>
</dbReference>
<feature type="compositionally biased region" description="Polar residues" evidence="1">
    <location>
        <begin position="114"/>
        <end position="123"/>
    </location>
</feature>
<feature type="chain" id="PRO_5044856801" evidence="2">
    <location>
        <begin position="23"/>
        <end position="253"/>
    </location>
</feature>
<protein>
    <submittedName>
        <fullName evidence="4">DUF4232 domain-containing protein</fullName>
    </submittedName>
</protein>
<keyword evidence="2" id="KW-0732">Signal</keyword>
<feature type="compositionally biased region" description="Low complexity" evidence="1">
    <location>
        <begin position="68"/>
        <end position="87"/>
    </location>
</feature>
<evidence type="ECO:0000313" key="5">
    <source>
        <dbReference type="Proteomes" id="UP001183607"/>
    </source>
</evidence>
<evidence type="ECO:0000256" key="2">
    <source>
        <dbReference type="SAM" id="SignalP"/>
    </source>
</evidence>
<feature type="signal peptide" evidence="2">
    <location>
        <begin position="1"/>
        <end position="22"/>
    </location>
</feature>
<feature type="region of interest" description="Disordered" evidence="1">
    <location>
        <begin position="31"/>
        <end position="131"/>
    </location>
</feature>
<dbReference type="PROSITE" id="PS51257">
    <property type="entry name" value="PROKAR_LIPOPROTEIN"/>
    <property type="match status" value="1"/>
</dbReference>
<evidence type="ECO:0000313" key="4">
    <source>
        <dbReference type="EMBL" id="MDT0419614.1"/>
    </source>
</evidence>
<evidence type="ECO:0000256" key="1">
    <source>
        <dbReference type="SAM" id="MobiDB-lite"/>
    </source>
</evidence>
<feature type="region of interest" description="Disordered" evidence="1">
    <location>
        <begin position="228"/>
        <end position="253"/>
    </location>
</feature>
<name>A0ABD5EDZ8_9ACTN</name>
<feature type="compositionally biased region" description="Gly residues" evidence="1">
    <location>
        <begin position="88"/>
        <end position="101"/>
    </location>
</feature>
<gene>
    <name evidence="4" type="ORF">RM574_29490</name>
</gene>
<comment type="caution">
    <text evidence="4">The sequence shown here is derived from an EMBL/GenBank/DDBJ whole genome shotgun (WGS) entry which is preliminary data.</text>
</comment>
<proteinExistence type="predicted"/>
<dbReference type="Pfam" id="PF14016">
    <property type="entry name" value="DUF4232"/>
    <property type="match status" value="1"/>
</dbReference>
<dbReference type="AlphaFoldDB" id="A0ABD5EDZ8"/>
<feature type="domain" description="DUF4232" evidence="3">
    <location>
        <begin position="118"/>
        <end position="241"/>
    </location>
</feature>
<organism evidence="4 5">
    <name type="scientific">Streptomyces evansiae</name>
    <dbReference type="NCBI Taxonomy" id="3075535"/>
    <lineage>
        <taxon>Bacteria</taxon>
        <taxon>Bacillati</taxon>
        <taxon>Actinomycetota</taxon>
        <taxon>Actinomycetes</taxon>
        <taxon>Kitasatosporales</taxon>
        <taxon>Streptomycetaceae</taxon>
        <taxon>Streptomyces</taxon>
    </lineage>
</organism>
<sequence>MRTTTGKTTKARRAGTTAAAFAAAALLLTACGGNDTGGTDAARKVDSQAGPLPGDQADPSASEEGGKDPSAPASPGGDASSTPSGKESTGGGGGSKTGGGTATIDPGSDAKPAASTQCHTSELSVRLGDNHPGAGQENFALVLTNTSSRTCTVYGYPGLAFVNDAGEQVTVDPERAPGTKERVSLTPGKSAWSPLTFSNPRATGVTTVTPAAIRLTPPDERDYLKAAWKGGPVSNTGKASVPRVGPFTAGTGE</sequence>